<proteinExistence type="predicted"/>
<organism evidence="1 2">
    <name type="scientific">Acinetobacter modestus</name>
    <dbReference type="NCBI Taxonomy" id="1776740"/>
    <lineage>
        <taxon>Bacteria</taxon>
        <taxon>Pseudomonadati</taxon>
        <taxon>Pseudomonadota</taxon>
        <taxon>Gammaproteobacteria</taxon>
        <taxon>Moraxellales</taxon>
        <taxon>Moraxellaceae</taxon>
        <taxon>Acinetobacter</taxon>
    </lineage>
</organism>
<dbReference type="RefSeq" id="WP_004664860.1">
    <property type="nucleotide sequence ID" value="NZ_BMDV01000004.1"/>
</dbReference>
<evidence type="ECO:0000313" key="2">
    <source>
        <dbReference type="Proteomes" id="UP000013190"/>
    </source>
</evidence>
<gene>
    <name evidence="1" type="ORF">F992_03388</name>
</gene>
<protein>
    <recommendedName>
        <fullName evidence="3">DUF1376 domain-containing protein</fullName>
    </recommendedName>
</protein>
<keyword evidence="2" id="KW-1185">Reference proteome</keyword>
<name>A0ABN0JK99_9GAMM</name>
<evidence type="ECO:0000313" key="1">
    <source>
        <dbReference type="EMBL" id="ENU25644.1"/>
    </source>
</evidence>
<reference evidence="2" key="1">
    <citation type="submission" date="2013-02" db="EMBL/GenBank/DDBJ databases">
        <title>The Genome Sequence of Acinetobacter sp. NIPH 236.</title>
        <authorList>
            <consortium name="The Broad Institute Genome Sequencing Platform"/>
            <consortium name="The Broad Institute Genome Sequencing Center for Infectious Disease"/>
            <person name="Cerqueira G."/>
            <person name="Feldgarden M."/>
            <person name="Courvalin P."/>
            <person name="Perichon B."/>
            <person name="Grillot-Courvalin C."/>
            <person name="Clermont D."/>
            <person name="Rocha E."/>
            <person name="Yoon E.-J."/>
            <person name="Nemec A."/>
            <person name="Walker B."/>
            <person name="Young S.K."/>
            <person name="Zeng Q."/>
            <person name="Gargeya S."/>
            <person name="Fitzgerald M."/>
            <person name="Haas B."/>
            <person name="Abouelleil A."/>
            <person name="Alvarado L."/>
            <person name="Arachchi H.M."/>
            <person name="Berlin A.M."/>
            <person name="Chapman S.B."/>
            <person name="Dewar J."/>
            <person name="Goldberg J."/>
            <person name="Griggs A."/>
            <person name="Gujja S."/>
            <person name="Hansen M."/>
            <person name="Howarth C."/>
            <person name="Imamovic A."/>
            <person name="Larimer J."/>
            <person name="McCowan C."/>
            <person name="Murphy C."/>
            <person name="Neiman D."/>
            <person name="Pearson M."/>
            <person name="Priest M."/>
            <person name="Roberts A."/>
            <person name="Saif S."/>
            <person name="Shea T."/>
            <person name="Sisk P."/>
            <person name="Sykes S."/>
            <person name="Wortman J."/>
            <person name="Nusbaum C."/>
            <person name="Birren B."/>
        </authorList>
    </citation>
    <scope>NUCLEOTIDE SEQUENCE [LARGE SCALE GENOMIC DNA]</scope>
    <source>
        <strain evidence="2">NIPH 236</strain>
    </source>
</reference>
<sequence>MMEINPYELDPVEARHQFFDFQERIFNKIRSEMYDVQDDISYIVQCYDHSYDFSDVDYEVMTYLKKNGLKTKHVEAKKEKKANLDYYLAMYFGLETAEHFFRNFKTMDFDTQLSNLSYAKNQLAILGALSPTGEPKQKVRNTKGQSKGGKVSGENRYKITRQRAKTEWEKYKRNIPEWQKYIREFSQYENEIEEIIKSFEKSFDNALTGLRLKGASEENKKLIDEKYTDSTQIPRLAIGWIKEWENLPNRQKEIAHQKRLNRKFKDSPFRNFELKIK</sequence>
<accession>A0ABN0JK99</accession>
<reference evidence="1 2" key="2">
    <citation type="journal article" date="2016" name="Int. J. Syst. Evol. Microbiol.">
        <title>Taxonomy of haemolytic and/or proteolytic strains of the genus Acinetobacter with the proposal of Acinetobacter courvalinii sp. nov. (genomic species 14 sensu Bouvet &amp; Jeanjean), Acinetobacter dispersus sp. nov. (genomic species 17), Acinetobacter modestus sp. nov., Acinetobacter proteolyticus sp. nov. and Acinetobacter vivianii sp. nov.</title>
        <authorList>
            <person name="Nemec A."/>
            <person name="Radolfova-Krizova L."/>
            <person name="Maixnerova M."/>
            <person name="Vrestiakova E."/>
            <person name="Jezek P."/>
            <person name="Sedo O."/>
        </authorList>
    </citation>
    <scope>NUCLEOTIDE SEQUENCE [LARGE SCALE GENOMIC DNA]</scope>
    <source>
        <strain evidence="1 2">NIPH 236</strain>
    </source>
</reference>
<dbReference type="EMBL" id="APOJ01000032">
    <property type="protein sequence ID" value="ENU25644.1"/>
    <property type="molecule type" value="Genomic_DNA"/>
</dbReference>
<dbReference type="Proteomes" id="UP000013190">
    <property type="component" value="Unassembled WGS sequence"/>
</dbReference>
<evidence type="ECO:0008006" key="3">
    <source>
        <dbReference type="Google" id="ProtNLM"/>
    </source>
</evidence>
<comment type="caution">
    <text evidence="1">The sequence shown here is derived from an EMBL/GenBank/DDBJ whole genome shotgun (WGS) entry which is preliminary data.</text>
</comment>
<dbReference type="GeneID" id="92836723"/>